<gene>
    <name evidence="2" type="ORF">DUNSADRAFT_12447</name>
</gene>
<dbReference type="EMBL" id="MU069483">
    <property type="protein sequence ID" value="KAF5841519.1"/>
    <property type="molecule type" value="Genomic_DNA"/>
</dbReference>
<feature type="compositionally biased region" description="Low complexity" evidence="1">
    <location>
        <begin position="207"/>
        <end position="226"/>
    </location>
</feature>
<sequence>MSGWWRTGSFVGKDDAHGGGGRGSAPQLSWGSGRAMSNLGRGELAGTERASSRASQAGTNSCYSVPDTTDGLSHAAHRVSSISQPTALYTGHLDVLASLANVTVLVEACITQVEGEHEDPLTNECRATWTRIIEPQEEQQQQQQQEEAAASSTPTAVGSATSAGGGNSAETEGANDFASAAAAPGSAANIARSGALPQTSPLANGDKQSSSAAKPPSAQASERGSSSVLADTAAVVAAKALYIVEVTRARASYAEQQQLVNQVRIRFFIQNFESVQIKEMMHS</sequence>
<keyword evidence="3" id="KW-1185">Reference proteome</keyword>
<evidence type="ECO:0000256" key="1">
    <source>
        <dbReference type="SAM" id="MobiDB-lite"/>
    </source>
</evidence>
<reference evidence="2" key="1">
    <citation type="submission" date="2017-08" db="EMBL/GenBank/DDBJ databases">
        <authorList>
            <person name="Polle J.E."/>
            <person name="Barry K."/>
            <person name="Cushman J."/>
            <person name="Schmutz J."/>
            <person name="Tran D."/>
            <person name="Hathwaick L.T."/>
            <person name="Yim W.C."/>
            <person name="Jenkins J."/>
            <person name="Mckie-Krisberg Z.M."/>
            <person name="Prochnik S."/>
            <person name="Lindquist E."/>
            <person name="Dockter R.B."/>
            <person name="Adam C."/>
            <person name="Molina H."/>
            <person name="Bunkerborg J."/>
            <person name="Jin E."/>
            <person name="Buchheim M."/>
            <person name="Magnuson J."/>
        </authorList>
    </citation>
    <scope>NUCLEOTIDE SEQUENCE</scope>
    <source>
        <strain evidence="2">CCAP 19/18</strain>
    </source>
</reference>
<dbReference type="Proteomes" id="UP000815325">
    <property type="component" value="Unassembled WGS sequence"/>
</dbReference>
<evidence type="ECO:0000313" key="3">
    <source>
        <dbReference type="Proteomes" id="UP000815325"/>
    </source>
</evidence>
<accession>A0ABQ7H3U5</accession>
<comment type="caution">
    <text evidence="2">The sequence shown here is derived from an EMBL/GenBank/DDBJ whole genome shotgun (WGS) entry which is preliminary data.</text>
</comment>
<proteinExistence type="predicted"/>
<protein>
    <submittedName>
        <fullName evidence="2">Uncharacterized protein</fullName>
    </submittedName>
</protein>
<evidence type="ECO:0000313" key="2">
    <source>
        <dbReference type="EMBL" id="KAF5841519.1"/>
    </source>
</evidence>
<name>A0ABQ7H3U5_DUNSA</name>
<organism evidence="2 3">
    <name type="scientific">Dunaliella salina</name>
    <name type="common">Green alga</name>
    <name type="synonym">Protococcus salinus</name>
    <dbReference type="NCBI Taxonomy" id="3046"/>
    <lineage>
        <taxon>Eukaryota</taxon>
        <taxon>Viridiplantae</taxon>
        <taxon>Chlorophyta</taxon>
        <taxon>core chlorophytes</taxon>
        <taxon>Chlorophyceae</taxon>
        <taxon>CS clade</taxon>
        <taxon>Chlamydomonadales</taxon>
        <taxon>Dunaliellaceae</taxon>
        <taxon>Dunaliella</taxon>
    </lineage>
</organism>
<feature type="region of interest" description="Disordered" evidence="1">
    <location>
        <begin position="136"/>
        <end position="173"/>
    </location>
</feature>
<feature type="region of interest" description="Disordered" evidence="1">
    <location>
        <begin position="12"/>
        <end position="39"/>
    </location>
</feature>
<feature type="region of interest" description="Disordered" evidence="1">
    <location>
        <begin position="196"/>
        <end position="226"/>
    </location>
</feature>
<feature type="compositionally biased region" description="Low complexity" evidence="1">
    <location>
        <begin position="138"/>
        <end position="173"/>
    </location>
</feature>